<name>A0A0A9D297_ARUDO</name>
<dbReference type="AlphaFoldDB" id="A0A0A9D297"/>
<sequence length="141" mass="16531">MVIENDSLEHIQQQKYPSRSCTHQKRSTPPTCQLGWQVLDYRTRLLCHRFHILPRLNWQLSYNPAPCPHRTHPDLERHYRTRLPCHRFHILPKLDWQLSYNPAPCPHRTHPDLERPTGGTPPAASGSSSPMSGWHVLQRKP</sequence>
<reference evidence="2" key="2">
    <citation type="journal article" date="2015" name="Data Brief">
        <title>Shoot transcriptome of the giant reed, Arundo donax.</title>
        <authorList>
            <person name="Barrero R.A."/>
            <person name="Guerrero F.D."/>
            <person name="Moolhuijzen P."/>
            <person name="Goolsby J.A."/>
            <person name="Tidwell J."/>
            <person name="Bellgard S.E."/>
            <person name="Bellgard M.I."/>
        </authorList>
    </citation>
    <scope>NUCLEOTIDE SEQUENCE</scope>
    <source>
        <tissue evidence="2">Shoot tissue taken approximately 20 cm above the soil surface</tissue>
    </source>
</reference>
<organism evidence="2">
    <name type="scientific">Arundo donax</name>
    <name type="common">Giant reed</name>
    <name type="synonym">Donax arundinaceus</name>
    <dbReference type="NCBI Taxonomy" id="35708"/>
    <lineage>
        <taxon>Eukaryota</taxon>
        <taxon>Viridiplantae</taxon>
        <taxon>Streptophyta</taxon>
        <taxon>Embryophyta</taxon>
        <taxon>Tracheophyta</taxon>
        <taxon>Spermatophyta</taxon>
        <taxon>Magnoliopsida</taxon>
        <taxon>Liliopsida</taxon>
        <taxon>Poales</taxon>
        <taxon>Poaceae</taxon>
        <taxon>PACMAD clade</taxon>
        <taxon>Arundinoideae</taxon>
        <taxon>Arundineae</taxon>
        <taxon>Arundo</taxon>
    </lineage>
</organism>
<dbReference type="EMBL" id="GBRH01218125">
    <property type="protein sequence ID" value="JAD79770.1"/>
    <property type="molecule type" value="Transcribed_RNA"/>
</dbReference>
<accession>A0A0A9D297</accession>
<reference evidence="2" key="1">
    <citation type="submission" date="2014-09" db="EMBL/GenBank/DDBJ databases">
        <authorList>
            <person name="Magalhaes I.L.F."/>
            <person name="Oliveira U."/>
            <person name="Santos F.R."/>
            <person name="Vidigal T.H.D.A."/>
            <person name="Brescovit A.D."/>
            <person name="Santos A.J."/>
        </authorList>
    </citation>
    <scope>NUCLEOTIDE SEQUENCE</scope>
    <source>
        <tissue evidence="2">Shoot tissue taken approximately 20 cm above the soil surface</tissue>
    </source>
</reference>
<evidence type="ECO:0000313" key="2">
    <source>
        <dbReference type="EMBL" id="JAD79770.1"/>
    </source>
</evidence>
<proteinExistence type="predicted"/>
<feature type="compositionally biased region" description="Low complexity" evidence="1">
    <location>
        <begin position="116"/>
        <end position="133"/>
    </location>
</feature>
<feature type="region of interest" description="Disordered" evidence="1">
    <location>
        <begin position="107"/>
        <end position="141"/>
    </location>
</feature>
<protein>
    <submittedName>
        <fullName evidence="2">Uncharacterized protein</fullName>
    </submittedName>
</protein>
<evidence type="ECO:0000256" key="1">
    <source>
        <dbReference type="SAM" id="MobiDB-lite"/>
    </source>
</evidence>